<evidence type="ECO:0000256" key="2">
    <source>
        <dbReference type="ARBA" id="ARBA00022801"/>
    </source>
</evidence>
<dbReference type="InterPro" id="IPR023346">
    <property type="entry name" value="Lysozyme-like_dom_sf"/>
</dbReference>
<dbReference type="EMBL" id="JACKVC010000021">
    <property type="protein sequence ID" value="MCV7391303.1"/>
    <property type="molecule type" value="Genomic_DNA"/>
</dbReference>
<organism evidence="5 6">
    <name type="scientific">Mycolicibacterium porcinum</name>
    <dbReference type="NCBI Taxonomy" id="39693"/>
    <lineage>
        <taxon>Bacteria</taxon>
        <taxon>Bacillati</taxon>
        <taxon>Actinomycetota</taxon>
        <taxon>Actinomycetes</taxon>
        <taxon>Mycobacteriales</taxon>
        <taxon>Mycobacteriaceae</taxon>
        <taxon>Mycolicibacterium</taxon>
    </lineage>
</organism>
<accession>A0AAW5TAL1</accession>
<evidence type="ECO:0000313" key="5">
    <source>
        <dbReference type="EMBL" id="MCV7391303.1"/>
    </source>
</evidence>
<proteinExistence type="inferred from homology"/>
<comment type="caution">
    <text evidence="5">The sequence shown here is derived from an EMBL/GenBank/DDBJ whole genome shotgun (WGS) entry which is preliminary data.</text>
</comment>
<reference evidence="5" key="2">
    <citation type="journal article" date="2022" name="BMC Genomics">
        <title>Comparative genome analysis of mycobacteria focusing on tRNA and non-coding RNA.</title>
        <authorList>
            <person name="Behra P.R.K."/>
            <person name="Pettersson B.M.F."/>
            <person name="Ramesh M."/>
            <person name="Das S."/>
            <person name="Dasgupta S."/>
            <person name="Kirsebom L.A."/>
        </authorList>
    </citation>
    <scope>NUCLEOTIDE SEQUENCE</scope>
    <source>
        <strain evidence="5">DSM 44242</strain>
    </source>
</reference>
<feature type="signal peptide" evidence="3">
    <location>
        <begin position="1"/>
        <end position="27"/>
    </location>
</feature>
<dbReference type="Pfam" id="PF06737">
    <property type="entry name" value="Transglycosylas"/>
    <property type="match status" value="1"/>
</dbReference>
<name>A0AAW5TAL1_9MYCO</name>
<feature type="domain" description="Resuscitation-promoting factor core lysozyme-like" evidence="4">
    <location>
        <begin position="34"/>
        <end position="106"/>
    </location>
</feature>
<reference evidence="5" key="1">
    <citation type="submission" date="2020-07" db="EMBL/GenBank/DDBJ databases">
        <authorList>
            <person name="Pettersson B.M.F."/>
            <person name="Behra P.R.K."/>
            <person name="Ramesh M."/>
            <person name="Das S."/>
            <person name="Dasgupta S."/>
            <person name="Kirsebom L.A."/>
        </authorList>
    </citation>
    <scope>NUCLEOTIDE SEQUENCE</scope>
    <source>
        <strain evidence="5">DSM 44242</strain>
    </source>
</reference>
<protein>
    <submittedName>
        <fullName evidence="5">Transglycosylase family protein</fullName>
    </submittedName>
</protein>
<dbReference type="AlphaFoldDB" id="A0AAW5TAL1"/>
<dbReference type="Gene3D" id="1.10.530.10">
    <property type="match status" value="1"/>
</dbReference>
<evidence type="ECO:0000259" key="4">
    <source>
        <dbReference type="Pfam" id="PF06737"/>
    </source>
</evidence>
<comment type="similarity">
    <text evidence="1">Belongs to the transglycosylase family. Rpf subfamily.</text>
</comment>
<feature type="chain" id="PRO_5043577203" evidence="3">
    <location>
        <begin position="28"/>
        <end position="158"/>
    </location>
</feature>
<evidence type="ECO:0000313" key="6">
    <source>
        <dbReference type="Proteomes" id="UP001141659"/>
    </source>
</evidence>
<dbReference type="CDD" id="cd13925">
    <property type="entry name" value="RPF"/>
    <property type="match status" value="1"/>
</dbReference>
<evidence type="ECO:0000256" key="1">
    <source>
        <dbReference type="ARBA" id="ARBA00010830"/>
    </source>
</evidence>
<evidence type="ECO:0000256" key="3">
    <source>
        <dbReference type="SAM" id="SignalP"/>
    </source>
</evidence>
<dbReference type="SUPFAM" id="SSF53955">
    <property type="entry name" value="Lysozyme-like"/>
    <property type="match status" value="1"/>
</dbReference>
<keyword evidence="2" id="KW-0378">Hydrolase</keyword>
<sequence>MTTRKALTRAFWLTAASAGLMLAPTFAGTATAGADTVNWDAIADCESGGNWSTDTGNGAYGGLQFKPATWASHGGIGSPATASREEQIRVAENVLATQGIGAWPTCGTRGGMPAGWAAAPSAPTGCQAVRPGSVLGIFDLRRMCSTFLDPLGAFGVPH</sequence>
<gene>
    <name evidence="5" type="ORF">H5P34_24885</name>
</gene>
<dbReference type="RefSeq" id="WP_165766496.1">
    <property type="nucleotide sequence ID" value="NZ_JACKVC010000021.1"/>
</dbReference>
<dbReference type="InterPro" id="IPR010618">
    <property type="entry name" value="RPF"/>
</dbReference>
<keyword evidence="3" id="KW-0732">Signal</keyword>
<dbReference type="Proteomes" id="UP001141659">
    <property type="component" value="Unassembled WGS sequence"/>
</dbReference>
<dbReference type="GO" id="GO:0016787">
    <property type="term" value="F:hydrolase activity"/>
    <property type="evidence" value="ECO:0007669"/>
    <property type="project" value="UniProtKB-KW"/>
</dbReference>